<dbReference type="InterPro" id="IPR043519">
    <property type="entry name" value="NT_sf"/>
</dbReference>
<dbReference type="Pfam" id="PF02410">
    <property type="entry name" value="RsfS"/>
    <property type="match status" value="1"/>
</dbReference>
<dbReference type="AlphaFoldDB" id="A0A1I6YN14"/>
<comment type="subunit">
    <text evidence="2">Interacts with ribosomal protein uL14 (rplN).</text>
</comment>
<name>A0A1I6YN14_9FLAO</name>
<dbReference type="Proteomes" id="UP000236454">
    <property type="component" value="Unassembled WGS sequence"/>
</dbReference>
<keyword evidence="2" id="KW-0810">Translation regulation</keyword>
<dbReference type="SUPFAM" id="SSF81301">
    <property type="entry name" value="Nucleotidyltransferase"/>
    <property type="match status" value="1"/>
</dbReference>
<reference evidence="3 4" key="1">
    <citation type="submission" date="2016-10" db="EMBL/GenBank/DDBJ databases">
        <authorList>
            <person name="de Groot N.N."/>
        </authorList>
    </citation>
    <scope>NUCLEOTIDE SEQUENCE [LARGE SCALE GENOMIC DNA]</scope>
    <source>
        <strain evidence="3 4">CGMCC 1.7005</strain>
    </source>
</reference>
<organism evidence="3 4">
    <name type="scientific">Lishizhenia tianjinensis</name>
    <dbReference type="NCBI Taxonomy" id="477690"/>
    <lineage>
        <taxon>Bacteria</taxon>
        <taxon>Pseudomonadati</taxon>
        <taxon>Bacteroidota</taxon>
        <taxon>Flavobacteriia</taxon>
        <taxon>Flavobacteriales</taxon>
        <taxon>Crocinitomicaceae</taxon>
        <taxon>Lishizhenia</taxon>
    </lineage>
</organism>
<dbReference type="GO" id="GO:0043023">
    <property type="term" value="F:ribosomal large subunit binding"/>
    <property type="evidence" value="ECO:0007669"/>
    <property type="project" value="TreeGrafter"/>
</dbReference>
<protein>
    <recommendedName>
        <fullName evidence="2">Ribosomal silencing factor RsfS</fullName>
    </recommendedName>
</protein>
<gene>
    <name evidence="2" type="primary">rsfS</name>
    <name evidence="3" type="ORF">SAMN05216474_1038</name>
</gene>
<dbReference type="PANTHER" id="PTHR21043">
    <property type="entry name" value="IOJAP SUPERFAMILY ORTHOLOG"/>
    <property type="match status" value="1"/>
</dbReference>
<dbReference type="RefSeq" id="WP_090247147.1">
    <property type="nucleotide sequence ID" value="NZ_FPAS01000001.1"/>
</dbReference>
<evidence type="ECO:0000256" key="1">
    <source>
        <dbReference type="ARBA" id="ARBA00010574"/>
    </source>
</evidence>
<proteinExistence type="inferred from homology"/>
<evidence type="ECO:0000313" key="4">
    <source>
        <dbReference type="Proteomes" id="UP000236454"/>
    </source>
</evidence>
<dbReference type="OrthoDB" id="9793681at2"/>
<comment type="subcellular location">
    <subcellularLocation>
        <location evidence="2">Cytoplasm</location>
    </subcellularLocation>
</comment>
<keyword evidence="2" id="KW-0678">Repressor</keyword>
<dbReference type="GO" id="GO:0017148">
    <property type="term" value="P:negative regulation of translation"/>
    <property type="evidence" value="ECO:0007669"/>
    <property type="project" value="UniProtKB-UniRule"/>
</dbReference>
<keyword evidence="4" id="KW-1185">Reference proteome</keyword>
<accession>A0A1I6YN14</accession>
<dbReference type="STRING" id="477690.SAMN05216474_1038"/>
<keyword evidence="2" id="KW-0963">Cytoplasm</keyword>
<dbReference type="Gene3D" id="3.30.460.10">
    <property type="entry name" value="Beta Polymerase, domain 2"/>
    <property type="match status" value="1"/>
</dbReference>
<sequence>MHKVIEKIDSRILAETIVEGMQEVKAKDITILDLRDIHNSVTDFFVICSGDSTTQVEGASNSIVRHTRKVLRDKPWHEEGKRNGEWVLLDYVNVVVHIFHKDVRSFYEIEDLWADAKRTDIPNLD</sequence>
<comment type="function">
    <text evidence="2">Functions as a ribosomal silencing factor. Interacts with ribosomal protein uL14 (rplN), blocking formation of intersubunit bridge B8. Prevents association of the 30S and 50S ribosomal subunits and the formation of functional ribosomes, thus repressing translation.</text>
</comment>
<dbReference type="PANTHER" id="PTHR21043:SF0">
    <property type="entry name" value="MITOCHONDRIAL ASSEMBLY OF RIBOSOMAL LARGE SUBUNIT PROTEIN 1"/>
    <property type="match status" value="1"/>
</dbReference>
<evidence type="ECO:0000313" key="3">
    <source>
        <dbReference type="EMBL" id="SFT51883.1"/>
    </source>
</evidence>
<dbReference type="GO" id="GO:0042256">
    <property type="term" value="P:cytosolic ribosome assembly"/>
    <property type="evidence" value="ECO:0007669"/>
    <property type="project" value="UniProtKB-UniRule"/>
</dbReference>
<dbReference type="InterPro" id="IPR004394">
    <property type="entry name" value="Iojap/RsfS/C7orf30"/>
</dbReference>
<evidence type="ECO:0000256" key="2">
    <source>
        <dbReference type="HAMAP-Rule" id="MF_01477"/>
    </source>
</evidence>
<comment type="similarity">
    <text evidence="1 2">Belongs to the Iojap/RsfS family.</text>
</comment>
<dbReference type="HAMAP" id="MF_01477">
    <property type="entry name" value="Iojap_RsfS"/>
    <property type="match status" value="1"/>
</dbReference>
<dbReference type="NCBIfam" id="TIGR00090">
    <property type="entry name" value="rsfS_iojap_ybeB"/>
    <property type="match status" value="1"/>
</dbReference>
<dbReference type="EMBL" id="FPAS01000001">
    <property type="protein sequence ID" value="SFT51883.1"/>
    <property type="molecule type" value="Genomic_DNA"/>
</dbReference>
<dbReference type="GO" id="GO:0090071">
    <property type="term" value="P:negative regulation of ribosome biogenesis"/>
    <property type="evidence" value="ECO:0007669"/>
    <property type="project" value="UniProtKB-UniRule"/>
</dbReference>
<dbReference type="GO" id="GO:0005737">
    <property type="term" value="C:cytoplasm"/>
    <property type="evidence" value="ECO:0007669"/>
    <property type="project" value="UniProtKB-SubCell"/>
</dbReference>